<name>A0A098E3Q1_GIBZE</name>
<evidence type="ECO:0000313" key="3">
    <source>
        <dbReference type="Proteomes" id="UP000070720"/>
    </source>
</evidence>
<dbReference type="AlphaFoldDB" id="A0A098E3Q1"/>
<accession>A0A0E0SQP2</accession>
<evidence type="ECO:0000313" key="1">
    <source>
        <dbReference type="EMBL" id="CEF88755.1"/>
    </source>
</evidence>
<dbReference type="Proteomes" id="UP000070720">
    <property type="component" value="Chromosome 3"/>
</dbReference>
<proteinExistence type="predicted"/>
<reference evidence="2" key="4">
    <citation type="submission" date="2017-01" db="UniProtKB">
        <authorList>
            <consortium name="EnsemblFungi"/>
        </authorList>
    </citation>
    <scope>IDENTIFICATION</scope>
    <source>
        <strain evidence="2">PH-1 / ATCC MYA-4620 / FGSC 9075 / NRRL 31084</strain>
    </source>
</reference>
<reference evidence="2 3" key="2">
    <citation type="journal article" date="2010" name="Nature">
        <title>Comparative genomics reveals mobile pathogenicity chromosomes in Fusarium.</title>
        <authorList>
            <person name="Ma L.J."/>
            <person name="van der Does H.C."/>
            <person name="Borkovich K.A."/>
            <person name="Coleman J.J."/>
            <person name="Daboussi M.J."/>
            <person name="Di Pietro A."/>
            <person name="Dufresne M."/>
            <person name="Freitag M."/>
            <person name="Grabherr M."/>
            <person name="Henrissat B."/>
            <person name="Houterman P.M."/>
            <person name="Kang S."/>
            <person name="Shim W.B."/>
            <person name="Woloshuk C."/>
            <person name="Xie X."/>
            <person name="Xu J.R."/>
            <person name="Antoniw J."/>
            <person name="Baker S.E."/>
            <person name="Bluhm B.H."/>
            <person name="Breakspear A."/>
            <person name="Brown D.W."/>
            <person name="Butchko R.A."/>
            <person name="Chapman S."/>
            <person name="Coulson R."/>
            <person name="Coutinho P.M."/>
            <person name="Danchin E.G."/>
            <person name="Diener A."/>
            <person name="Gale L.R."/>
            <person name="Gardiner D.M."/>
            <person name="Goff S."/>
            <person name="Hammond-Kosack K.E."/>
            <person name="Hilburn K."/>
            <person name="Hua-Van A."/>
            <person name="Jonkers W."/>
            <person name="Kazan K."/>
            <person name="Kodira C.D."/>
            <person name="Koehrsen M."/>
            <person name="Kumar L."/>
            <person name="Lee Y.H."/>
            <person name="Li L."/>
            <person name="Manners J.M."/>
            <person name="Miranda-Saavedra D."/>
            <person name="Mukherjee M."/>
            <person name="Park G."/>
            <person name="Park J."/>
            <person name="Park S.Y."/>
            <person name="Proctor R.H."/>
            <person name="Regev A."/>
            <person name="Ruiz-Roldan M.C."/>
            <person name="Sain D."/>
            <person name="Sakthikumar S."/>
            <person name="Sykes S."/>
            <person name="Schwartz D.C."/>
            <person name="Turgeon B.G."/>
            <person name="Wapinski I."/>
            <person name="Yoder O."/>
            <person name="Young S."/>
            <person name="Zeng Q."/>
            <person name="Zhou S."/>
            <person name="Galagan J."/>
            <person name="Cuomo C.A."/>
            <person name="Kistler H.C."/>
            <person name="Rep M."/>
        </authorList>
    </citation>
    <scope>GENOME REANNOTATION</scope>
    <source>
        <strain evidence="3">ATCC MYA-4620 / CBS 123657 / FGSC 9075 / NRRL 31084 / PH-1</strain>
        <strain evidence="2">PH-1 / ATCC MYA-4620 / FGSC 9075 / NRRL 31084</strain>
    </source>
</reference>
<organism evidence="1 3">
    <name type="scientific">Gibberella zeae (strain ATCC MYA-4620 / CBS 123657 / FGSC 9075 / NRRL 31084 / PH-1)</name>
    <name type="common">Wheat head blight fungus</name>
    <name type="synonym">Fusarium graminearum</name>
    <dbReference type="NCBI Taxonomy" id="229533"/>
    <lineage>
        <taxon>Eukaryota</taxon>
        <taxon>Fungi</taxon>
        <taxon>Dikarya</taxon>
        <taxon>Ascomycota</taxon>
        <taxon>Pezizomycotina</taxon>
        <taxon>Sordariomycetes</taxon>
        <taxon>Hypocreomycetidae</taxon>
        <taxon>Hypocreales</taxon>
        <taxon>Nectriaceae</taxon>
        <taxon>Fusarium</taxon>
    </lineage>
</organism>
<evidence type="ECO:0000313" key="2">
    <source>
        <dbReference type="EnsemblFungi" id="CEF88755"/>
    </source>
</evidence>
<gene>
    <name evidence="1" type="ORF">FGRAMPH1_01T22189</name>
</gene>
<reference evidence="1 3" key="3">
    <citation type="journal article" date="2015" name="BMC Genomics">
        <title>The completed genome sequence of the pathogenic ascomycete fungus Fusarium graminearum.</title>
        <authorList>
            <person name="King R."/>
            <person name="Urban M."/>
            <person name="Hammond-Kosack M.C."/>
            <person name="Hassani-Pak K."/>
            <person name="Hammond-Kosack K.E."/>
        </authorList>
    </citation>
    <scope>NUCLEOTIDE SEQUENCE [LARGE SCALE GENOMIC DNA]</scope>
    <source>
        <strain evidence="3">ATCC MYA-4620 / CBS 123657 / FGSC 9075 / NRRL 31084 / PH-1</strain>
        <strain evidence="1">PH-1</strain>
    </source>
</reference>
<sequence>MEYGYIKPCNCSRRLSRNEERASITLEAVDFYGGIGNLIYEVVICKVCAGANRAVNGFRLLKNLISVSSDYY</sequence>
<reference evidence="2 3" key="1">
    <citation type="journal article" date="2007" name="Science">
        <title>The Fusarium graminearum genome reveals a link between localized polymorphism and pathogen specialization.</title>
        <authorList>
            <person name="Cuomo C.A."/>
            <person name="Gueldener U."/>
            <person name="Xu J.-R."/>
            <person name="Trail F."/>
            <person name="Turgeon B.G."/>
            <person name="Di Pietro A."/>
            <person name="Walton J.D."/>
            <person name="Ma L.-J."/>
            <person name="Baker S.E."/>
            <person name="Rep M."/>
            <person name="Adam G."/>
            <person name="Antoniw J."/>
            <person name="Baldwin T."/>
            <person name="Calvo S.E."/>
            <person name="Chang Y.-L."/>
            <person name="DeCaprio D."/>
            <person name="Gale L.R."/>
            <person name="Gnerre S."/>
            <person name="Goswami R.S."/>
            <person name="Hammond-Kosack K."/>
            <person name="Harris L.J."/>
            <person name="Hilburn K."/>
            <person name="Kennell J.C."/>
            <person name="Kroken S."/>
            <person name="Magnuson J.K."/>
            <person name="Mannhaupt G."/>
            <person name="Mauceli E.W."/>
            <person name="Mewes H.-W."/>
            <person name="Mitterbauer R."/>
            <person name="Muehlbauer G."/>
            <person name="Muensterkoetter M."/>
            <person name="Nelson D."/>
            <person name="O'Donnell K."/>
            <person name="Ouellet T."/>
            <person name="Qi W."/>
            <person name="Quesneville H."/>
            <person name="Roncero M.I.G."/>
            <person name="Seong K.-Y."/>
            <person name="Tetko I.V."/>
            <person name="Urban M."/>
            <person name="Waalwijk C."/>
            <person name="Ward T.J."/>
            <person name="Yao J."/>
            <person name="Birren B.W."/>
            <person name="Kistler H.C."/>
        </authorList>
    </citation>
    <scope>NUCLEOTIDE SEQUENCE [LARGE SCALE GENOMIC DNA]</scope>
    <source>
        <strain evidence="3">ATCC MYA-4620 / CBS 123657 / FGSC 9075 / NRRL 31084 / PH-1</strain>
        <strain evidence="2">PH-1 / ATCC MYA-4620 / FGSC 9075 / NRRL 31084</strain>
    </source>
</reference>
<keyword evidence="3" id="KW-1185">Reference proteome</keyword>
<protein>
    <submittedName>
        <fullName evidence="1">Chromosome 3, complete genome</fullName>
    </submittedName>
</protein>
<dbReference type="EMBL" id="HG970334">
    <property type="protein sequence ID" value="CEF88755.1"/>
    <property type="molecule type" value="Genomic_DNA"/>
</dbReference>
<dbReference type="InParanoid" id="A0A098E3Q1"/>
<accession>A0A098E3Q1</accession>
<dbReference type="VEuPathDB" id="FungiDB:FGRAMPH1_01G22189"/>
<dbReference type="EnsemblFungi" id="CEF88755">
    <property type="protein sequence ID" value="CEF88755"/>
    <property type="gene ID" value="FGRRES_20324"/>
</dbReference>